<dbReference type="EMBL" id="JBHSMQ010000017">
    <property type="protein sequence ID" value="MFC5458131.1"/>
    <property type="molecule type" value="Genomic_DNA"/>
</dbReference>
<keyword evidence="1" id="KW-0732">Signal</keyword>
<feature type="chain" id="PRO_5046399594" evidence="1">
    <location>
        <begin position="18"/>
        <end position="407"/>
    </location>
</feature>
<organism evidence="3 4">
    <name type="scientific">Prosthecobacter fluviatilis</name>
    <dbReference type="NCBI Taxonomy" id="445931"/>
    <lineage>
        <taxon>Bacteria</taxon>
        <taxon>Pseudomonadati</taxon>
        <taxon>Verrucomicrobiota</taxon>
        <taxon>Verrucomicrobiia</taxon>
        <taxon>Verrucomicrobiales</taxon>
        <taxon>Verrucomicrobiaceae</taxon>
        <taxon>Prosthecobacter</taxon>
    </lineage>
</organism>
<dbReference type="SMART" id="SM00710">
    <property type="entry name" value="PbH1"/>
    <property type="match status" value="9"/>
</dbReference>
<feature type="domain" description="Right handed beta helix" evidence="2">
    <location>
        <begin position="120"/>
        <end position="222"/>
    </location>
</feature>
<reference evidence="4" key="1">
    <citation type="journal article" date="2019" name="Int. J. Syst. Evol. Microbiol.">
        <title>The Global Catalogue of Microorganisms (GCM) 10K type strain sequencing project: providing services to taxonomists for standard genome sequencing and annotation.</title>
        <authorList>
            <consortium name="The Broad Institute Genomics Platform"/>
            <consortium name="The Broad Institute Genome Sequencing Center for Infectious Disease"/>
            <person name="Wu L."/>
            <person name="Ma J."/>
        </authorList>
    </citation>
    <scope>NUCLEOTIDE SEQUENCE [LARGE SCALE GENOMIC DNA]</scope>
    <source>
        <strain evidence="4">CGMCC 4.1469</strain>
    </source>
</reference>
<gene>
    <name evidence="3" type="ORF">ACFQDI_24895</name>
</gene>
<dbReference type="InterPro" id="IPR039448">
    <property type="entry name" value="Beta_helix"/>
</dbReference>
<proteinExistence type="predicted"/>
<dbReference type="SUPFAM" id="SSF51126">
    <property type="entry name" value="Pectin lyase-like"/>
    <property type="match status" value="1"/>
</dbReference>
<name>A0ABW0L0F2_9BACT</name>
<protein>
    <submittedName>
        <fullName evidence="3">Right-handed parallel beta-helix repeat-containing protein</fullName>
    </submittedName>
</protein>
<dbReference type="Proteomes" id="UP001596052">
    <property type="component" value="Unassembled WGS sequence"/>
</dbReference>
<dbReference type="InterPro" id="IPR006626">
    <property type="entry name" value="PbH1"/>
</dbReference>
<keyword evidence="4" id="KW-1185">Reference proteome</keyword>
<evidence type="ECO:0000259" key="2">
    <source>
        <dbReference type="Pfam" id="PF13229"/>
    </source>
</evidence>
<comment type="caution">
    <text evidence="3">The sequence shown here is derived from an EMBL/GenBank/DDBJ whole genome shotgun (WGS) entry which is preliminary data.</text>
</comment>
<evidence type="ECO:0000313" key="4">
    <source>
        <dbReference type="Proteomes" id="UP001596052"/>
    </source>
</evidence>
<accession>A0ABW0L0F2</accession>
<evidence type="ECO:0000256" key="1">
    <source>
        <dbReference type="SAM" id="SignalP"/>
    </source>
</evidence>
<evidence type="ECO:0000313" key="3">
    <source>
        <dbReference type="EMBL" id="MFC5458131.1"/>
    </source>
</evidence>
<dbReference type="RefSeq" id="WP_377172158.1">
    <property type="nucleotide sequence ID" value="NZ_JBHSMQ010000017.1"/>
</dbReference>
<sequence length="407" mass="42898">MKTLIFSLCLCAAAVNAQTATPPVAVDAAKYPSLQAALDAVPASGGLVTIPPGNYEITQPLQVKTAETRIVGGGAATHITNKNAEGAPAFILRPPTLDADKKARLWRVQMADLRVSGNEKSGDGIFAECIEEIYFEGVSIDHHGGSGIHMVNCAEDPRVADCIITYNKKYGVDIFGGHDIVVNANHFEENQDALRCSDSFNLCMNGNNVDDHLGNGIIIENTYGSVLSGNMIEECNGTAVILDRDCYGITLSANVIAHHLKGGIDLRDACGCTLSANTFVLAHEFSVRVGKDSERNTISGNSFCNTYIGAGQDKRPAEAKTPMGTDEGTGVLVEGGVNGLSISGNTFSGLSTAGVWSTGVVKNVLVTSNLLLDCGRKLAKKSAWLVFAPKSLVLVKDNLDENSPSAP</sequence>
<dbReference type="Gene3D" id="2.160.20.10">
    <property type="entry name" value="Single-stranded right-handed beta-helix, Pectin lyase-like"/>
    <property type="match status" value="1"/>
</dbReference>
<dbReference type="InterPro" id="IPR011050">
    <property type="entry name" value="Pectin_lyase_fold/virulence"/>
</dbReference>
<dbReference type="Pfam" id="PF13229">
    <property type="entry name" value="Beta_helix"/>
    <property type="match status" value="1"/>
</dbReference>
<dbReference type="InterPro" id="IPR012334">
    <property type="entry name" value="Pectin_lyas_fold"/>
</dbReference>
<feature type="signal peptide" evidence="1">
    <location>
        <begin position="1"/>
        <end position="17"/>
    </location>
</feature>